<reference evidence="3" key="1">
    <citation type="journal article" date="2019" name="Int. J. Syst. Evol. Microbiol.">
        <title>The Global Catalogue of Microorganisms (GCM) 10K type strain sequencing project: providing services to taxonomists for standard genome sequencing and annotation.</title>
        <authorList>
            <consortium name="The Broad Institute Genomics Platform"/>
            <consortium name="The Broad Institute Genome Sequencing Center for Infectious Disease"/>
            <person name="Wu L."/>
            <person name="Ma J."/>
        </authorList>
    </citation>
    <scope>NUCLEOTIDE SEQUENCE [LARGE SCALE GENOMIC DNA]</scope>
    <source>
        <strain evidence="3">JCM 18126</strain>
    </source>
</reference>
<dbReference type="InterPro" id="IPR012347">
    <property type="entry name" value="Ferritin-like"/>
</dbReference>
<dbReference type="Pfam" id="PF03713">
    <property type="entry name" value="DUF305"/>
    <property type="match status" value="1"/>
</dbReference>
<protein>
    <submittedName>
        <fullName evidence="2">DUF305 domain-containing protein</fullName>
    </submittedName>
</protein>
<dbReference type="InterPro" id="IPR005183">
    <property type="entry name" value="DUF305_CopM-like"/>
</dbReference>
<accession>A0ABP9HXZ7</accession>
<dbReference type="PANTHER" id="PTHR36933">
    <property type="entry name" value="SLL0788 PROTEIN"/>
    <property type="match status" value="1"/>
</dbReference>
<gene>
    <name evidence="2" type="ORF">GCM10023225_21720</name>
</gene>
<keyword evidence="3" id="KW-1185">Reference proteome</keyword>
<organism evidence="2 3">
    <name type="scientific">Kineococcus glutinatus</name>
    <dbReference type="NCBI Taxonomy" id="1070872"/>
    <lineage>
        <taxon>Bacteria</taxon>
        <taxon>Bacillati</taxon>
        <taxon>Actinomycetota</taxon>
        <taxon>Actinomycetes</taxon>
        <taxon>Kineosporiales</taxon>
        <taxon>Kineosporiaceae</taxon>
        <taxon>Kineococcus</taxon>
    </lineage>
</organism>
<sequence>MSATPARRAVLLALPVLALGGGVLLGRALPTAPEETSVDVGFCRDMANHHAQAVAMATTALRHDTGEEVATLAMDVLLTQQNQIGRMQALLIGWDRPVASTGPPMLWMSAAHEGGHGTTGQGSGDGTGDGTGAMPGMASAAELAELDALTGQAFEVRFLQLMIRHHGGAAEMAAHARDHATTPQVRALAGAMVTGQQVESEQMALLLRARGGEPLAAG</sequence>
<dbReference type="RefSeq" id="WP_345712561.1">
    <property type="nucleotide sequence ID" value="NZ_BAABIL010000321.1"/>
</dbReference>
<proteinExistence type="predicted"/>
<evidence type="ECO:0000259" key="1">
    <source>
        <dbReference type="Pfam" id="PF03713"/>
    </source>
</evidence>
<name>A0ABP9HXZ7_9ACTN</name>
<evidence type="ECO:0000313" key="3">
    <source>
        <dbReference type="Proteomes" id="UP001501195"/>
    </source>
</evidence>
<dbReference type="EMBL" id="BAABIL010000321">
    <property type="protein sequence ID" value="GAA4981411.1"/>
    <property type="molecule type" value="Genomic_DNA"/>
</dbReference>
<evidence type="ECO:0000313" key="2">
    <source>
        <dbReference type="EMBL" id="GAA4981411.1"/>
    </source>
</evidence>
<feature type="domain" description="DUF305" evidence="1">
    <location>
        <begin position="39"/>
        <end position="205"/>
    </location>
</feature>
<dbReference type="Gene3D" id="1.20.1260.10">
    <property type="match status" value="1"/>
</dbReference>
<comment type="caution">
    <text evidence="2">The sequence shown here is derived from an EMBL/GenBank/DDBJ whole genome shotgun (WGS) entry which is preliminary data.</text>
</comment>
<dbReference type="PANTHER" id="PTHR36933:SF1">
    <property type="entry name" value="SLL0788 PROTEIN"/>
    <property type="match status" value="1"/>
</dbReference>
<dbReference type="Proteomes" id="UP001501195">
    <property type="component" value="Unassembled WGS sequence"/>
</dbReference>